<protein>
    <submittedName>
        <fullName evidence="2">Uncharacterized protein</fullName>
    </submittedName>
</protein>
<dbReference type="EMBL" id="LAVV01006945">
    <property type="protein sequence ID" value="KNZ57695.1"/>
    <property type="molecule type" value="Genomic_DNA"/>
</dbReference>
<dbReference type="OrthoDB" id="2497755at2759"/>
<evidence type="ECO:0000313" key="2">
    <source>
        <dbReference type="EMBL" id="KNZ57695.1"/>
    </source>
</evidence>
<evidence type="ECO:0000313" key="3">
    <source>
        <dbReference type="Proteomes" id="UP000037035"/>
    </source>
</evidence>
<organism evidence="2 3">
    <name type="scientific">Puccinia sorghi</name>
    <dbReference type="NCBI Taxonomy" id="27349"/>
    <lineage>
        <taxon>Eukaryota</taxon>
        <taxon>Fungi</taxon>
        <taxon>Dikarya</taxon>
        <taxon>Basidiomycota</taxon>
        <taxon>Pucciniomycotina</taxon>
        <taxon>Pucciniomycetes</taxon>
        <taxon>Pucciniales</taxon>
        <taxon>Pucciniaceae</taxon>
        <taxon>Puccinia</taxon>
    </lineage>
</organism>
<dbReference type="VEuPathDB" id="FungiDB:VP01_2097g3"/>
<dbReference type="AlphaFoldDB" id="A0A0L6VC32"/>
<comment type="caution">
    <text evidence="2">The sequence shown here is derived from an EMBL/GenBank/DDBJ whole genome shotgun (WGS) entry which is preliminary data.</text>
</comment>
<keyword evidence="3" id="KW-1185">Reference proteome</keyword>
<feature type="region of interest" description="Disordered" evidence="1">
    <location>
        <begin position="819"/>
        <end position="849"/>
    </location>
</feature>
<sequence>MEEEPQLVLNKDKPFVMKTLEEELDEISSKEILKPTSPDDEWEDVLEDELPEDKQATEIEEQPIVRFDKRSNRVNTSVWYPFKSKRDLMGSLIIGHTNSMVSRSLYNKFRSIMDIDDIKLPAWATVRDSRARISQLVGCKIRSTMSILDRPCFALSAKTNLVSAAQELSNPMVSPHLDFYPEITPGVDITKFSQSNKWLANLSPFERPQLCQVNGKHFYIFEPVQLSSNAVVIPIYFYNLDGDLHAQCFQIQRENISSAFFPLQDGHTQVGIKITIPPNLIFNHMDLKVIPVDQFVQDYAHIYWGNGNRLVQECGGKIFGEKFPYSKLDVCLPNIFSCASLEERTNDEFLIPNPWRVKSGGRILRHVPITLYSDDTSGNVSKQFNKHNSFYFTLSGLPPEISNQEYNCHFLSTSNVATVGEMGELIIDELNEMVTIGFPAYDYSIHEPVWVISVVLCFLADSPMHAKITNTPNPGASLNPCRMCRLSVKTKQEKKSMKYVQDFLHLDEEGYQRKISTRSWYLTKQNTYDLFMVATQKNISQAKNKGKIYGLKDPINTQLLIDSEGKGNKSKQEALIAMNNDPLNRHRIYNPFLNLKGFDGVDDTPVEVLHVVLLGVVKYLARDFVASVTAKEKYKLIARLESFDSKSLNITSLKPAYLIQHIKSLVGRDLKIILQAAPFIFYDLMSPEKISIWSALCKLAPLIFQTHIQKMDQFIEKLENHIDVFLLQLIKSSAQWVNKPKVHMLRHLPESIRQFGPASLFSTEKFESYNGVLRKASVHSNKQAPGRDIAISFNNYSSLRYLLSGGVIYDHATGKTQQIGPEKASQDTTHPTFPIQTTTKIASPDESPIPHKLKGLDPKATFVQIAQVQTKKHDRIDKDTWVLASDSKFSGVGKVNSVWKSTHGNRITFFCHLTTFVPGDVEPHYDMRQLVRAKQDLVVNVKNIVGCVNIQHNCHRGKCPIVKTKTTQMERQETDIKDWQVEHSDDQHFIINSASLHDPALHQRTSNLPLVTPTPRDWSQAMAHGFAVWTNSPIPALDEADEDDKEYGDDDDMDE</sequence>
<dbReference type="Proteomes" id="UP000037035">
    <property type="component" value="Unassembled WGS sequence"/>
</dbReference>
<feature type="compositionally biased region" description="Acidic residues" evidence="1">
    <location>
        <begin position="1038"/>
        <end position="1055"/>
    </location>
</feature>
<name>A0A0L6VC32_9BASI</name>
<proteinExistence type="predicted"/>
<feature type="region of interest" description="Disordered" evidence="1">
    <location>
        <begin position="1033"/>
        <end position="1055"/>
    </location>
</feature>
<dbReference type="PANTHER" id="PTHR31912:SF34">
    <property type="entry name" value="NOTOCHORD-RELATED PROTEIN"/>
    <property type="match status" value="1"/>
</dbReference>
<dbReference type="STRING" id="27349.A0A0L6VC32"/>
<reference evidence="2 3" key="1">
    <citation type="submission" date="2015-08" db="EMBL/GenBank/DDBJ databases">
        <title>Next Generation Sequencing and Analysis of the Genome of Puccinia sorghi L Schw, the Causal Agent of Maize Common Rust.</title>
        <authorList>
            <person name="Rochi L."/>
            <person name="Burguener G."/>
            <person name="Darino M."/>
            <person name="Turjanski A."/>
            <person name="Kreff E."/>
            <person name="Dieguez M.J."/>
            <person name="Sacco F."/>
        </authorList>
    </citation>
    <scope>NUCLEOTIDE SEQUENCE [LARGE SCALE GENOMIC DNA]</scope>
    <source>
        <strain evidence="2 3">RO10H11247</strain>
    </source>
</reference>
<dbReference type="PANTHER" id="PTHR31912">
    <property type="entry name" value="IP13529P"/>
    <property type="match status" value="1"/>
</dbReference>
<gene>
    <name evidence="2" type="ORF">VP01_2097g3</name>
</gene>
<evidence type="ECO:0000256" key="1">
    <source>
        <dbReference type="SAM" id="MobiDB-lite"/>
    </source>
</evidence>
<feature type="compositionally biased region" description="Low complexity" evidence="1">
    <location>
        <begin position="828"/>
        <end position="839"/>
    </location>
</feature>
<accession>A0A0L6VC32</accession>